<evidence type="ECO:0000313" key="2">
    <source>
        <dbReference type="EMBL" id="NBG94903.1"/>
    </source>
</evidence>
<dbReference type="EMBL" id="WXYQ01000004">
    <property type="protein sequence ID" value="NBG94903.1"/>
    <property type="molecule type" value="Genomic_DNA"/>
</dbReference>
<proteinExistence type="predicted"/>
<dbReference type="GO" id="GO:0044877">
    <property type="term" value="F:protein-containing complex binding"/>
    <property type="evidence" value="ECO:0007669"/>
    <property type="project" value="TreeGrafter"/>
</dbReference>
<dbReference type="PANTHER" id="PTHR12126:SF11">
    <property type="entry name" value="NADH DEHYDROGENASE [UBIQUINONE] 1 ALPHA SUBCOMPLEX SUBUNIT 9, MITOCHONDRIAL"/>
    <property type="match status" value="1"/>
</dbReference>
<dbReference type="RefSeq" id="WP_160586961.1">
    <property type="nucleotide sequence ID" value="NZ_BMHN01000001.1"/>
</dbReference>
<comment type="caution">
    <text evidence="2">The sequence shown here is derived from an EMBL/GenBank/DDBJ whole genome shotgun (WGS) entry which is preliminary data.</text>
</comment>
<sequence length="324" mass="34942">MSDKIVTVFGGSGFLGRHVVRELAKRGYRVRAAMRHPSRAGFLRTMGLPGQVEAVYADIRDDESVARALNGASMAVNLVGILFESGKQTFSALQAEGAGRIAWTAKAKGVERLVHVSAIGADTGSDAQYAASKANGEAAVLEAFPEAVILRPSIVFGKGDGFFNRFAGLARFLPALPLLGGGHTKMQPVYVDDVADAVCAALDDTGTSGKIYELGGPRVYSFKELMQIVLDETQRKRLLAPVPWPIARLQGRILGLLPNPLLTHDQVKMLETDNVVSEAAIAEKRTLGDLGIEATSVEAIVPSYLWMYRRQGQYAEDIRRETAS</sequence>
<dbReference type="SUPFAM" id="SSF51735">
    <property type="entry name" value="NAD(P)-binding Rossmann-fold domains"/>
    <property type="match status" value="1"/>
</dbReference>
<dbReference type="Proteomes" id="UP000470384">
    <property type="component" value="Unassembled WGS sequence"/>
</dbReference>
<dbReference type="Gene3D" id="3.40.50.720">
    <property type="entry name" value="NAD(P)-binding Rossmann-like Domain"/>
    <property type="match status" value="1"/>
</dbReference>
<evidence type="ECO:0000313" key="3">
    <source>
        <dbReference type="Proteomes" id="UP000470384"/>
    </source>
</evidence>
<dbReference type="OrthoDB" id="9776313at2"/>
<reference evidence="2 3" key="1">
    <citation type="journal article" date="2016" name="Int. J. Syst. Evol. Microbiol.">
        <title>Pyruvatibacter mobilis gen. nov., sp. nov., a marine bacterium from the culture broth of Picochlorum sp. 122.</title>
        <authorList>
            <person name="Wang G."/>
            <person name="Tang M."/>
            <person name="Wu H."/>
            <person name="Dai S."/>
            <person name="Li T."/>
            <person name="Chen C."/>
            <person name="He H."/>
            <person name="Fan J."/>
            <person name="Xiang W."/>
            <person name="Li X."/>
        </authorList>
    </citation>
    <scope>NUCLEOTIDE SEQUENCE [LARGE SCALE GENOMIC DNA]</scope>
    <source>
        <strain evidence="2 3">GYP-11</strain>
    </source>
</reference>
<dbReference type="InterPro" id="IPR036291">
    <property type="entry name" value="NAD(P)-bd_dom_sf"/>
</dbReference>
<gene>
    <name evidence="2" type="ORF">GTQ45_04070</name>
</gene>
<dbReference type="PANTHER" id="PTHR12126">
    <property type="entry name" value="NADH-UBIQUINONE OXIDOREDUCTASE 39 KDA SUBUNIT-RELATED"/>
    <property type="match status" value="1"/>
</dbReference>
<dbReference type="GeneID" id="300655814"/>
<dbReference type="Pfam" id="PF01370">
    <property type="entry name" value="Epimerase"/>
    <property type="match status" value="1"/>
</dbReference>
<accession>A0A845Q8D5</accession>
<feature type="domain" description="NAD-dependent epimerase/dehydratase" evidence="1">
    <location>
        <begin position="6"/>
        <end position="215"/>
    </location>
</feature>
<name>A0A845Q8D5_9HYPH</name>
<dbReference type="InterPro" id="IPR051207">
    <property type="entry name" value="ComplexI_NDUFA9_subunit"/>
</dbReference>
<protein>
    <submittedName>
        <fullName evidence="2">NAD(P)H-binding protein</fullName>
    </submittedName>
</protein>
<keyword evidence="3" id="KW-1185">Reference proteome</keyword>
<dbReference type="FunFam" id="3.40.50.720:FF:000702">
    <property type="entry name" value="NADH dehydrogenase (Ubiquinone)"/>
    <property type="match status" value="1"/>
</dbReference>
<dbReference type="InterPro" id="IPR001509">
    <property type="entry name" value="Epimerase_deHydtase"/>
</dbReference>
<evidence type="ECO:0000259" key="1">
    <source>
        <dbReference type="Pfam" id="PF01370"/>
    </source>
</evidence>
<dbReference type="CDD" id="cd05271">
    <property type="entry name" value="NDUFA9_like_SDR_a"/>
    <property type="match status" value="1"/>
</dbReference>
<dbReference type="AlphaFoldDB" id="A0A845Q8D5"/>
<organism evidence="2 3">
    <name type="scientific">Pyruvatibacter mobilis</name>
    <dbReference type="NCBI Taxonomy" id="1712261"/>
    <lineage>
        <taxon>Bacteria</taxon>
        <taxon>Pseudomonadati</taxon>
        <taxon>Pseudomonadota</taxon>
        <taxon>Alphaproteobacteria</taxon>
        <taxon>Hyphomicrobiales</taxon>
        <taxon>Parvibaculaceae</taxon>
        <taxon>Pyruvatibacter</taxon>
    </lineage>
</organism>